<dbReference type="Proteomes" id="UP000001868">
    <property type="component" value="Chromosome"/>
</dbReference>
<dbReference type="EMBL" id="CP000747">
    <property type="protein sequence ID" value="ACG79196.1"/>
    <property type="molecule type" value="Genomic_DNA"/>
</dbReference>
<evidence type="ECO:0000313" key="1">
    <source>
        <dbReference type="EMBL" id="ACG79196.1"/>
    </source>
</evidence>
<keyword evidence="2" id="KW-1185">Reference proteome</keyword>
<name>B4R878_PHEZH</name>
<dbReference type="KEGG" id="pzu:PHZ_c2787"/>
<dbReference type="RefSeq" id="WP_012523334.1">
    <property type="nucleotide sequence ID" value="NC_011144.1"/>
</dbReference>
<proteinExistence type="predicted"/>
<sequence>MKSQNRVRRGTRDLLALQANGATSRVLNLSLVATRNGRDPEHRLQPFFLNRTLNTCILLKHRVRADERYVFEGAAPTTATKLILPFANSDLTLGARSVFVGQRGWRDLLRDLCDDTADIHRDLRMLAVIERLPSLDPFLLREQLKRHGFDVARCYFAISPGDAERMQAFVRGEISKLIELAFGSSAGAGTARLVEILLSTDVDERLEPLRATLGLEGEAYKEGVFSWKGFLYYKWVIADLWSRLDGVVAEMRAMRVLGGRNANDDRRYIEEAQQRLQAAIAQHRREAVETLQVYDRAFQDLTVKGRPVAFREFLVQAPGMFMTLGERIGAISHIASFWRYRFPSPTGEPVFADEFAEILQDFEASLGVGPATAAPPAKP</sequence>
<organism evidence="1 2">
    <name type="scientific">Phenylobacterium zucineum (strain HLK1)</name>
    <dbReference type="NCBI Taxonomy" id="450851"/>
    <lineage>
        <taxon>Bacteria</taxon>
        <taxon>Pseudomonadati</taxon>
        <taxon>Pseudomonadota</taxon>
        <taxon>Alphaproteobacteria</taxon>
        <taxon>Caulobacterales</taxon>
        <taxon>Caulobacteraceae</taxon>
        <taxon>Phenylobacterium</taxon>
    </lineage>
</organism>
<dbReference type="eggNOG" id="ENOG502ZBEQ">
    <property type="taxonomic scope" value="Bacteria"/>
</dbReference>
<gene>
    <name evidence="1" type="ordered locus">PHZ_c2787</name>
</gene>
<dbReference type="HOGENOM" id="CLU_686621_0_0_5"/>
<dbReference type="OrthoDB" id="7623655at2"/>
<dbReference type="AlphaFoldDB" id="B4R878"/>
<accession>B4R878</accession>
<evidence type="ECO:0000313" key="2">
    <source>
        <dbReference type="Proteomes" id="UP000001868"/>
    </source>
</evidence>
<protein>
    <submittedName>
        <fullName evidence="1">Uncharacterized protein</fullName>
    </submittedName>
</protein>
<reference evidence="1 2" key="1">
    <citation type="journal article" date="2008" name="BMC Genomics">
        <title>Complete genome of Phenylobacterium zucineum - a novel facultative intracellular bacterium isolated from human erythroleukemia cell line K562.</title>
        <authorList>
            <person name="Luo Y."/>
            <person name="Xu X."/>
            <person name="Ding Z."/>
            <person name="Liu Z."/>
            <person name="Zhang B."/>
            <person name="Yan Z."/>
            <person name="Sun J."/>
            <person name="Hu S."/>
            <person name="Hu X."/>
        </authorList>
    </citation>
    <scope>NUCLEOTIDE SEQUENCE [LARGE SCALE GENOMIC DNA]</scope>
    <source>
        <strain evidence="1 2">HLK1</strain>
    </source>
</reference>